<dbReference type="PANTHER" id="PTHR45023">
    <property type="match status" value="1"/>
</dbReference>
<feature type="region of interest" description="Disordered" evidence="1">
    <location>
        <begin position="1"/>
        <end position="44"/>
    </location>
</feature>
<keyword evidence="3" id="KW-1185">Reference proteome</keyword>
<sequence>MDPNQNTPPNYRNYKPAETQPSSPPQPKKRKEKLVKTTHTNQSERVNWTKEEEDNVFYGLMGSESRNTNQINSKYGDLRLKCGELGGIYNNLSNLHKSESSNFNVFKAVMDQFEKIKAPHKPFPYLKPWDAPKWEELSERDFTNLFRFKAFKYNPNGKSQ</sequence>
<comment type="caution">
    <text evidence="2">The sequence shown here is derived from an EMBL/GenBank/DDBJ whole genome shotgun (WGS) entry which is preliminary data.</text>
</comment>
<feature type="compositionally biased region" description="Polar residues" evidence="1">
    <location>
        <begin position="1"/>
        <end position="10"/>
    </location>
</feature>
<dbReference type="PANTHER" id="PTHR45023:SF14">
    <property type="entry name" value="GLUTATHIONE TRANSFERASE"/>
    <property type="match status" value="1"/>
</dbReference>
<reference evidence="2 3" key="1">
    <citation type="journal article" date="2017" name="Nat. Commun.">
        <title>Genome assembly with in vitro proximity ligation data and whole-genome triplication in lettuce.</title>
        <authorList>
            <person name="Reyes-Chin-Wo S."/>
            <person name="Wang Z."/>
            <person name="Yang X."/>
            <person name="Kozik A."/>
            <person name="Arikit S."/>
            <person name="Song C."/>
            <person name="Xia L."/>
            <person name="Froenicke L."/>
            <person name="Lavelle D.O."/>
            <person name="Truco M.J."/>
            <person name="Xia R."/>
            <person name="Zhu S."/>
            <person name="Xu C."/>
            <person name="Xu H."/>
            <person name="Xu X."/>
            <person name="Cox K."/>
            <person name="Korf I."/>
            <person name="Meyers B.C."/>
            <person name="Michelmore R.W."/>
        </authorList>
    </citation>
    <scope>NUCLEOTIDE SEQUENCE [LARGE SCALE GENOMIC DNA]</scope>
    <source>
        <strain evidence="3">cv. Salinas</strain>
        <tissue evidence="2">Seedlings</tissue>
    </source>
</reference>
<proteinExistence type="predicted"/>
<accession>A0A9R1XLE8</accession>
<dbReference type="AlphaFoldDB" id="A0A9R1XLE8"/>
<evidence type="ECO:0000313" key="3">
    <source>
        <dbReference type="Proteomes" id="UP000235145"/>
    </source>
</evidence>
<gene>
    <name evidence="2" type="ORF">LSAT_V11C300143310</name>
</gene>
<evidence type="ECO:0000256" key="1">
    <source>
        <dbReference type="SAM" id="MobiDB-lite"/>
    </source>
</evidence>
<organism evidence="2 3">
    <name type="scientific">Lactuca sativa</name>
    <name type="common">Garden lettuce</name>
    <dbReference type="NCBI Taxonomy" id="4236"/>
    <lineage>
        <taxon>Eukaryota</taxon>
        <taxon>Viridiplantae</taxon>
        <taxon>Streptophyta</taxon>
        <taxon>Embryophyta</taxon>
        <taxon>Tracheophyta</taxon>
        <taxon>Spermatophyta</taxon>
        <taxon>Magnoliopsida</taxon>
        <taxon>eudicotyledons</taxon>
        <taxon>Gunneridae</taxon>
        <taxon>Pentapetalae</taxon>
        <taxon>asterids</taxon>
        <taxon>campanulids</taxon>
        <taxon>Asterales</taxon>
        <taxon>Asteraceae</taxon>
        <taxon>Cichorioideae</taxon>
        <taxon>Cichorieae</taxon>
        <taxon>Lactucinae</taxon>
        <taxon>Lactuca</taxon>
    </lineage>
</organism>
<dbReference type="Proteomes" id="UP000235145">
    <property type="component" value="Unassembled WGS sequence"/>
</dbReference>
<evidence type="ECO:0000313" key="2">
    <source>
        <dbReference type="EMBL" id="KAJ0219115.1"/>
    </source>
</evidence>
<dbReference type="EMBL" id="NBSK02000003">
    <property type="protein sequence ID" value="KAJ0219115.1"/>
    <property type="molecule type" value="Genomic_DNA"/>
</dbReference>
<protein>
    <submittedName>
        <fullName evidence="2">Uncharacterized protein</fullName>
    </submittedName>
</protein>
<name>A0A9R1XLE8_LACSA</name>